<protein>
    <submittedName>
        <fullName evidence="1">Uncharacterized protein</fullName>
    </submittedName>
</protein>
<proteinExistence type="predicted"/>
<evidence type="ECO:0000313" key="1">
    <source>
        <dbReference type="EMBL" id="CAD8210284.1"/>
    </source>
</evidence>
<dbReference type="AlphaFoldDB" id="A0A8S1YFK9"/>
<reference evidence="1" key="1">
    <citation type="submission" date="2021-01" db="EMBL/GenBank/DDBJ databases">
        <authorList>
            <consortium name="Genoscope - CEA"/>
            <person name="William W."/>
        </authorList>
    </citation>
    <scope>NUCLEOTIDE SEQUENCE</scope>
</reference>
<sequence>MGASKSCNQYRSNEISQSDMEQLGIRSEQINKISNLLNEFETFQVIKKTSYSFIQDATFRNGRVIAKKLINTQGTVKPINLQLLQQVNNELESLKALALKQDRCEIEKSMKFRCGLELGDKFPKSKFRMLLKEEAQTIKFKENTYTLIRSWGKGEQMVNFQNAIELVESFKDVQIELIGLTRGNKEQQSVYEEVVRSNPGWQQHPHIYLLAEEPENRFLDIFYQEQSNDIEEGYLASALLFYGEILMWKRYTHECVTYADSDQVAQEVTDHINYGVTQYLGVKEMKQQFIITKQQYQYLKKFIMQQQKQQQFTRGLEVTINKKTLYDKNNKLVICERPFIQVECSPKSQSITEVFIKPLQQKPVVWDIQILKKVLTQKIREYNLKIQVYLEKQIKISINYENNLIQIPNWELATLTPYYKSTQYISQVKQWIDARDRILSQVQDSQDPVLQRVNKMIYQFFDNIPTVEKVLNQQYYKIPYVEKYKPPYQEMSESKSMGNEEIARKQDQILFILLIDYGIDDTVKMLEDLIKYKNKNSVQLQIAVLGHIRAESWTSLFQDFLKKNKLNKYVEEGIIEIWFPVENKIGSISFSAILSKIYGMCLERRDCMLVDLDDQVRVIDSSWRIVPKISQIMKDLQQKNFVQENEFINYSCQYQLFKKSIRDNPQLLFLTQKIKEQCKEDECLIVYEQRKAKIWDFEDAVVNETKKYYQPTKILRLIPKTSEMFELTNIIEHQNFLQMK</sequence>
<evidence type="ECO:0000313" key="2">
    <source>
        <dbReference type="Proteomes" id="UP000683925"/>
    </source>
</evidence>
<accession>A0A8S1YFK9</accession>
<gene>
    <name evidence="1" type="ORF">POCTA_138.1.T1500087</name>
</gene>
<comment type="caution">
    <text evidence="1">The sequence shown here is derived from an EMBL/GenBank/DDBJ whole genome shotgun (WGS) entry which is preliminary data.</text>
</comment>
<organism evidence="1 2">
    <name type="scientific">Paramecium octaurelia</name>
    <dbReference type="NCBI Taxonomy" id="43137"/>
    <lineage>
        <taxon>Eukaryota</taxon>
        <taxon>Sar</taxon>
        <taxon>Alveolata</taxon>
        <taxon>Ciliophora</taxon>
        <taxon>Intramacronucleata</taxon>
        <taxon>Oligohymenophorea</taxon>
        <taxon>Peniculida</taxon>
        <taxon>Parameciidae</taxon>
        <taxon>Paramecium</taxon>
    </lineage>
</organism>
<keyword evidence="2" id="KW-1185">Reference proteome</keyword>
<name>A0A8S1YFK9_PAROT</name>
<dbReference type="Proteomes" id="UP000683925">
    <property type="component" value="Unassembled WGS sequence"/>
</dbReference>
<dbReference type="EMBL" id="CAJJDP010000152">
    <property type="protein sequence ID" value="CAD8210284.1"/>
    <property type="molecule type" value="Genomic_DNA"/>
</dbReference>